<evidence type="ECO:0000259" key="6">
    <source>
        <dbReference type="PROSITE" id="PS51387"/>
    </source>
</evidence>
<dbReference type="PANTHER" id="PTHR42973">
    <property type="entry name" value="BINDING OXIDOREDUCTASE, PUTATIVE (AFU_ORTHOLOGUE AFUA_1G17690)-RELATED"/>
    <property type="match status" value="1"/>
</dbReference>
<sequence length="489" mass="52098">MKLPTLVSLVLPALVAADTCATLASQNPEITQLKRSDKAFTPTLSYWSAACAAQQPSCILLPKSSSEVSTIIRALGTTTEPFAVKSGGHNPNCGFASVAGGPLVSLQYLNEVAYDAAARTVRVGPGNRWHNVSAALQGTGMTVVGGRMGEVGVGGYMLGGGLSFLSGQYGWAADNVVAYEVVLADGRIVNATAGQNRELFAALKGGGNKFGVVTAFTLRAHPQGEVWGGVIAFTGGNTPAMLRAIRDYTEYNTDAKAGIIATAELTGLNLVDIWILFLFYDAPAPPPGVFANFTQIPHLLDTTKRRSYHDLLTFNNGFVLKNQIYTIGTETTPLPAAEAQPVMQELYSAWHTAAASVARVSGVVASLAFQPLPKSIPAISTQAGGLVTGWDTAQDRIVLELDYSYWYPRDNAAIDGAMNATIGGLKGVVERNVAAKVLPEVKLPLFMNDGYFRQDYWGRIGGGSREKWGRIRRKFDAQGLWSRTGGFAL</sequence>
<feature type="chain" id="PRO_5026007394" evidence="5">
    <location>
        <begin position="18"/>
        <end position="489"/>
    </location>
</feature>
<proteinExistence type="inferred from homology"/>
<evidence type="ECO:0000256" key="3">
    <source>
        <dbReference type="ARBA" id="ARBA00022827"/>
    </source>
</evidence>
<dbReference type="Proteomes" id="UP000799640">
    <property type="component" value="Unassembled WGS sequence"/>
</dbReference>
<dbReference type="InterPro" id="IPR050416">
    <property type="entry name" value="FAD-linked_Oxidoreductase"/>
</dbReference>
<dbReference type="InterPro" id="IPR036318">
    <property type="entry name" value="FAD-bd_PCMH-like_sf"/>
</dbReference>
<dbReference type="OrthoDB" id="2151789at2759"/>
<dbReference type="Gene3D" id="3.30.465.10">
    <property type="match status" value="1"/>
</dbReference>
<dbReference type="GO" id="GO:0071949">
    <property type="term" value="F:FAD binding"/>
    <property type="evidence" value="ECO:0007669"/>
    <property type="project" value="InterPro"/>
</dbReference>
<dbReference type="Pfam" id="PF01565">
    <property type="entry name" value="FAD_binding_4"/>
    <property type="match status" value="1"/>
</dbReference>
<dbReference type="EMBL" id="ML996696">
    <property type="protein sequence ID" value="KAF2399747.1"/>
    <property type="molecule type" value="Genomic_DNA"/>
</dbReference>
<dbReference type="InterPro" id="IPR016169">
    <property type="entry name" value="FAD-bd_PCMH_sub2"/>
</dbReference>
<dbReference type="SUPFAM" id="SSF56176">
    <property type="entry name" value="FAD-binding/transporter-associated domain-like"/>
    <property type="match status" value="1"/>
</dbReference>
<comment type="similarity">
    <text evidence="1">Belongs to the oxygen-dependent FAD-linked oxidoreductase family.</text>
</comment>
<dbReference type="AlphaFoldDB" id="A0A6G1HV81"/>
<feature type="signal peptide" evidence="5">
    <location>
        <begin position="1"/>
        <end position="17"/>
    </location>
</feature>
<dbReference type="InterPro" id="IPR006094">
    <property type="entry name" value="Oxid_FAD_bind_N"/>
</dbReference>
<keyword evidence="2" id="KW-0285">Flavoprotein</keyword>
<evidence type="ECO:0000313" key="8">
    <source>
        <dbReference type="Proteomes" id="UP000799640"/>
    </source>
</evidence>
<evidence type="ECO:0000313" key="7">
    <source>
        <dbReference type="EMBL" id="KAF2399747.1"/>
    </source>
</evidence>
<dbReference type="InterPro" id="IPR016167">
    <property type="entry name" value="FAD-bd_PCMH_sub1"/>
</dbReference>
<keyword evidence="5" id="KW-0732">Signal</keyword>
<evidence type="ECO:0000256" key="2">
    <source>
        <dbReference type="ARBA" id="ARBA00022630"/>
    </source>
</evidence>
<evidence type="ECO:0000256" key="5">
    <source>
        <dbReference type="SAM" id="SignalP"/>
    </source>
</evidence>
<organism evidence="7 8">
    <name type="scientific">Trichodelitschia bisporula</name>
    <dbReference type="NCBI Taxonomy" id="703511"/>
    <lineage>
        <taxon>Eukaryota</taxon>
        <taxon>Fungi</taxon>
        <taxon>Dikarya</taxon>
        <taxon>Ascomycota</taxon>
        <taxon>Pezizomycotina</taxon>
        <taxon>Dothideomycetes</taxon>
        <taxon>Dothideomycetes incertae sedis</taxon>
        <taxon>Phaeotrichales</taxon>
        <taxon>Phaeotrichaceae</taxon>
        <taxon>Trichodelitschia</taxon>
    </lineage>
</organism>
<keyword evidence="4" id="KW-0560">Oxidoreductase</keyword>
<name>A0A6G1HV81_9PEZI</name>
<protein>
    <submittedName>
        <fullName evidence="7">FAD binding domain-containing protein</fullName>
    </submittedName>
</protein>
<gene>
    <name evidence="7" type="ORF">EJ06DRAFT_510819</name>
</gene>
<evidence type="ECO:0000256" key="1">
    <source>
        <dbReference type="ARBA" id="ARBA00005466"/>
    </source>
</evidence>
<dbReference type="Gene3D" id="3.40.462.20">
    <property type="match status" value="1"/>
</dbReference>
<dbReference type="InterPro" id="IPR016166">
    <property type="entry name" value="FAD-bd_PCMH"/>
</dbReference>
<feature type="domain" description="FAD-binding PCMH-type" evidence="6">
    <location>
        <begin position="52"/>
        <end position="223"/>
    </location>
</feature>
<dbReference type="GO" id="GO:0016491">
    <property type="term" value="F:oxidoreductase activity"/>
    <property type="evidence" value="ECO:0007669"/>
    <property type="project" value="UniProtKB-KW"/>
</dbReference>
<accession>A0A6G1HV81</accession>
<reference evidence="7" key="1">
    <citation type="journal article" date="2020" name="Stud. Mycol.">
        <title>101 Dothideomycetes genomes: a test case for predicting lifestyles and emergence of pathogens.</title>
        <authorList>
            <person name="Haridas S."/>
            <person name="Albert R."/>
            <person name="Binder M."/>
            <person name="Bloem J."/>
            <person name="Labutti K."/>
            <person name="Salamov A."/>
            <person name="Andreopoulos B."/>
            <person name="Baker S."/>
            <person name="Barry K."/>
            <person name="Bills G."/>
            <person name="Bluhm B."/>
            <person name="Cannon C."/>
            <person name="Castanera R."/>
            <person name="Culley D."/>
            <person name="Daum C."/>
            <person name="Ezra D."/>
            <person name="Gonzalez J."/>
            <person name="Henrissat B."/>
            <person name="Kuo A."/>
            <person name="Liang C."/>
            <person name="Lipzen A."/>
            <person name="Lutzoni F."/>
            <person name="Magnuson J."/>
            <person name="Mondo S."/>
            <person name="Nolan M."/>
            <person name="Ohm R."/>
            <person name="Pangilinan J."/>
            <person name="Park H.-J."/>
            <person name="Ramirez L."/>
            <person name="Alfaro M."/>
            <person name="Sun H."/>
            <person name="Tritt A."/>
            <person name="Yoshinaga Y."/>
            <person name="Zwiers L.-H."/>
            <person name="Turgeon B."/>
            <person name="Goodwin S."/>
            <person name="Spatafora J."/>
            <person name="Crous P."/>
            <person name="Grigoriev I."/>
        </authorList>
    </citation>
    <scope>NUCLEOTIDE SEQUENCE</scope>
    <source>
        <strain evidence="7">CBS 262.69</strain>
    </source>
</reference>
<dbReference type="PANTHER" id="PTHR42973:SF13">
    <property type="entry name" value="FAD-BINDING PCMH-TYPE DOMAIN-CONTAINING PROTEIN"/>
    <property type="match status" value="1"/>
</dbReference>
<keyword evidence="3" id="KW-0274">FAD</keyword>
<dbReference type="Gene3D" id="3.30.43.10">
    <property type="entry name" value="Uridine Diphospho-n-acetylenolpyruvylglucosamine Reductase, domain 2"/>
    <property type="match status" value="1"/>
</dbReference>
<evidence type="ECO:0000256" key="4">
    <source>
        <dbReference type="ARBA" id="ARBA00023002"/>
    </source>
</evidence>
<keyword evidence="8" id="KW-1185">Reference proteome</keyword>
<dbReference type="PROSITE" id="PS51387">
    <property type="entry name" value="FAD_PCMH"/>
    <property type="match status" value="1"/>
</dbReference>